<feature type="region of interest" description="Disordered" evidence="1">
    <location>
        <begin position="1"/>
        <end position="23"/>
    </location>
</feature>
<organism evidence="2 3">
    <name type="scientific">Pseudomonas coronafaciens pv. striafaciens</name>
    <dbReference type="NCBI Taxonomy" id="235276"/>
    <lineage>
        <taxon>Bacteria</taxon>
        <taxon>Pseudomonadati</taxon>
        <taxon>Pseudomonadota</taxon>
        <taxon>Gammaproteobacteria</taxon>
        <taxon>Pseudomonadales</taxon>
        <taxon>Pseudomonadaceae</taxon>
        <taxon>Pseudomonas</taxon>
        <taxon>Pseudomonas coronafaciens</taxon>
    </lineage>
</organism>
<sequence length="271" mass="29161">MSTSALAERNDARQVASPATTNESTAMLTMIQRAATDPAFDADKMQKMMEMYERHTDRTAAAAFNAAMVRAQSEIGPVFRDKFNAQTNSSYAALESIDRKISPVYTLHGFSLSFGTGDSPLVGHIRTVCDCMHEAGHTKTYHVDLPIDAAGIKGSVNKTGVHASGSTFSYARRYLTMMIFNVVLTNEDNDGNGDGDQPPSIGELMNEWIPKAYAAEDTEALTAVWRAGVQCSQALKATDSKAATELYEALKVAVTNRGQQFSATPQSGAAA</sequence>
<dbReference type="InterPro" id="IPR007499">
    <property type="entry name" value="ERF_bacteria_virus"/>
</dbReference>
<accession>A0A3M4YKL7</accession>
<dbReference type="Pfam" id="PF04404">
    <property type="entry name" value="ERF"/>
    <property type="match status" value="1"/>
</dbReference>
<name>A0A3M4YKL7_9PSED</name>
<dbReference type="AlphaFoldDB" id="A0A3M4YKL7"/>
<comment type="caution">
    <text evidence="2">The sequence shown here is derived from an EMBL/GenBank/DDBJ whole genome shotgun (WGS) entry which is preliminary data.</text>
</comment>
<evidence type="ECO:0000313" key="3">
    <source>
        <dbReference type="Proteomes" id="UP000268004"/>
    </source>
</evidence>
<dbReference type="EMBL" id="RBSD01000072">
    <property type="protein sequence ID" value="RMR88786.1"/>
    <property type="molecule type" value="Genomic_DNA"/>
</dbReference>
<proteinExistence type="predicted"/>
<protein>
    <submittedName>
        <fullName evidence="2">ERF protein</fullName>
    </submittedName>
</protein>
<dbReference type="RefSeq" id="WP_183132884.1">
    <property type="nucleotide sequence ID" value="NZ_RBSD01000072.1"/>
</dbReference>
<evidence type="ECO:0000256" key="1">
    <source>
        <dbReference type="SAM" id="MobiDB-lite"/>
    </source>
</evidence>
<dbReference type="Proteomes" id="UP000268004">
    <property type="component" value="Unassembled WGS sequence"/>
</dbReference>
<gene>
    <name evidence="2" type="ORF">ALP78_02957</name>
</gene>
<reference evidence="2 3" key="1">
    <citation type="submission" date="2018-08" db="EMBL/GenBank/DDBJ databases">
        <title>Recombination of ecologically and evolutionarily significant loci maintains genetic cohesion in the Pseudomonas syringae species complex.</title>
        <authorList>
            <person name="Dillon M."/>
            <person name="Thakur S."/>
            <person name="Almeida R.N.D."/>
            <person name="Weir B.S."/>
            <person name="Guttman D.S."/>
        </authorList>
    </citation>
    <scope>NUCLEOTIDE SEQUENCE [LARGE SCALE GENOMIC DNA]</scope>
    <source>
        <strain evidence="2 3">ICMP 4996</strain>
    </source>
</reference>
<evidence type="ECO:0000313" key="2">
    <source>
        <dbReference type="EMBL" id="RMR88786.1"/>
    </source>
</evidence>